<proteinExistence type="predicted"/>
<evidence type="ECO:0000313" key="1">
    <source>
        <dbReference type="EMBL" id="SVD59063.1"/>
    </source>
</evidence>
<protein>
    <recommendedName>
        <fullName evidence="2">Phytanoyl-CoA dioxygenase</fullName>
    </recommendedName>
</protein>
<name>A0A382WJU3_9ZZZZ</name>
<accession>A0A382WJU3</accession>
<feature type="non-terminal residue" evidence="1">
    <location>
        <position position="66"/>
    </location>
</feature>
<sequence length="66" mass="7999">MSTRPEDIIFYKKNGYAVFNEFFNDEFCNHIKIHLEKFIKNILPQIPSNRVYYDDINNKDSLKQIQ</sequence>
<gene>
    <name evidence="1" type="ORF">METZ01_LOCUS411917</name>
</gene>
<reference evidence="1" key="1">
    <citation type="submission" date="2018-05" db="EMBL/GenBank/DDBJ databases">
        <authorList>
            <person name="Lanie J.A."/>
            <person name="Ng W.-L."/>
            <person name="Kazmierczak K.M."/>
            <person name="Andrzejewski T.M."/>
            <person name="Davidsen T.M."/>
            <person name="Wayne K.J."/>
            <person name="Tettelin H."/>
            <person name="Glass J.I."/>
            <person name="Rusch D."/>
            <person name="Podicherti R."/>
            <person name="Tsui H.-C.T."/>
            <person name="Winkler M.E."/>
        </authorList>
    </citation>
    <scope>NUCLEOTIDE SEQUENCE</scope>
</reference>
<organism evidence="1">
    <name type="scientific">marine metagenome</name>
    <dbReference type="NCBI Taxonomy" id="408172"/>
    <lineage>
        <taxon>unclassified sequences</taxon>
        <taxon>metagenomes</taxon>
        <taxon>ecological metagenomes</taxon>
    </lineage>
</organism>
<evidence type="ECO:0008006" key="2">
    <source>
        <dbReference type="Google" id="ProtNLM"/>
    </source>
</evidence>
<dbReference type="EMBL" id="UINC01160425">
    <property type="protein sequence ID" value="SVD59063.1"/>
    <property type="molecule type" value="Genomic_DNA"/>
</dbReference>
<dbReference type="AlphaFoldDB" id="A0A382WJU3"/>